<dbReference type="PANTHER" id="PTHR37294">
    <property type="entry name" value="3'-5' EXORIBONUCLEASE YHAM"/>
    <property type="match status" value="1"/>
</dbReference>
<dbReference type="Gene3D" id="1.10.3210.10">
    <property type="entry name" value="Hypothetical protein af1432"/>
    <property type="match status" value="1"/>
</dbReference>
<dbReference type="AlphaFoldDB" id="A0AAT9FKS2"/>
<keyword evidence="1" id="KW-0378">Hydrolase</keyword>
<dbReference type="SMART" id="SM00471">
    <property type="entry name" value="HDc"/>
    <property type="match status" value="1"/>
</dbReference>
<gene>
    <name evidence="4" type="primary">yhaM</name>
    <name evidence="4" type="ORF">NT6N_16640</name>
</gene>
<proteinExistence type="predicted"/>
<dbReference type="InterPro" id="IPR050798">
    <property type="entry name" value="YhaM_exoribonuc/phosphodiest"/>
</dbReference>
<evidence type="ECO:0000256" key="2">
    <source>
        <dbReference type="SAM" id="MobiDB-lite"/>
    </source>
</evidence>
<sequence>MTISQLRQSTGTDVLAASFDAQLERKAERETKTGKPFYEITLVDGTGDMKLKVWENRPQFRALDDIPDGTLLRLSGEWTQNQYGIDSAKWDMRLLNESEGKDFLAGDPDTRKKQDGDWADILRMTGDIADPRLHALCAEFINHYGERFRRSAAARKNHHARRGGLVEHVAQMMRSAQAICSVYPKLNRDLLTAGVLFHDCGKMWENNYPEAGFTQPFNIHGEMLGHIPLGIETANKIWRDLKEKPESQQWENLTPDSEDVQLHLLHLIASHHGTHEWGSPTLPRTPEAMALHYVDNLDAKYEMMSEGYESSPELAPGIQERKFPLPASLVTPLAAFPRKNESADSETEPESIDSPLDELF</sequence>
<dbReference type="InterPro" id="IPR006674">
    <property type="entry name" value="HD_domain"/>
</dbReference>
<feature type="region of interest" description="Disordered" evidence="2">
    <location>
        <begin position="336"/>
        <end position="360"/>
    </location>
</feature>
<reference evidence="4" key="1">
    <citation type="submission" date="2024-07" db="EMBL/GenBank/DDBJ databases">
        <title>Complete genome sequence of Verrucomicrobiaceae bacterium NT6N.</title>
        <authorList>
            <person name="Huang C."/>
            <person name="Takami H."/>
            <person name="Hamasaki K."/>
        </authorList>
    </citation>
    <scope>NUCLEOTIDE SEQUENCE</scope>
    <source>
        <strain evidence="4">NT6N</strain>
    </source>
</reference>
<dbReference type="InterPro" id="IPR003607">
    <property type="entry name" value="HD/PDEase_dom"/>
</dbReference>
<dbReference type="SUPFAM" id="SSF109604">
    <property type="entry name" value="HD-domain/PDEase-like"/>
    <property type="match status" value="1"/>
</dbReference>
<dbReference type="EMBL" id="AP026866">
    <property type="protein sequence ID" value="BDS06624.1"/>
    <property type="molecule type" value="Genomic_DNA"/>
</dbReference>
<evidence type="ECO:0000259" key="3">
    <source>
        <dbReference type="PROSITE" id="PS51831"/>
    </source>
</evidence>
<feature type="compositionally biased region" description="Acidic residues" evidence="2">
    <location>
        <begin position="343"/>
        <end position="360"/>
    </location>
</feature>
<evidence type="ECO:0000256" key="1">
    <source>
        <dbReference type="ARBA" id="ARBA00022801"/>
    </source>
</evidence>
<dbReference type="PANTHER" id="PTHR37294:SF1">
    <property type="entry name" value="3'-5' EXORIBONUCLEASE YHAM"/>
    <property type="match status" value="1"/>
</dbReference>
<organism evidence="4">
    <name type="scientific">Oceaniferula spumae</name>
    <dbReference type="NCBI Taxonomy" id="2979115"/>
    <lineage>
        <taxon>Bacteria</taxon>
        <taxon>Pseudomonadati</taxon>
        <taxon>Verrucomicrobiota</taxon>
        <taxon>Verrucomicrobiia</taxon>
        <taxon>Verrucomicrobiales</taxon>
        <taxon>Verrucomicrobiaceae</taxon>
        <taxon>Oceaniferula</taxon>
    </lineage>
</organism>
<dbReference type="GO" id="GO:0031125">
    <property type="term" value="P:rRNA 3'-end processing"/>
    <property type="evidence" value="ECO:0007669"/>
    <property type="project" value="TreeGrafter"/>
</dbReference>
<dbReference type="CDD" id="cd00077">
    <property type="entry name" value="HDc"/>
    <property type="match status" value="1"/>
</dbReference>
<name>A0AAT9FKS2_9BACT</name>
<dbReference type="GO" id="GO:0016787">
    <property type="term" value="F:hydrolase activity"/>
    <property type="evidence" value="ECO:0007669"/>
    <property type="project" value="UniProtKB-KW"/>
</dbReference>
<evidence type="ECO:0000313" key="4">
    <source>
        <dbReference type="EMBL" id="BDS06624.1"/>
    </source>
</evidence>
<dbReference type="KEGG" id="osu:NT6N_16640"/>
<protein>
    <submittedName>
        <fullName evidence="4">3'-5' exoribonuclease YhaM</fullName>
    </submittedName>
</protein>
<feature type="domain" description="HD" evidence="3">
    <location>
        <begin position="168"/>
        <end position="300"/>
    </location>
</feature>
<accession>A0AAT9FKS2</accession>
<dbReference type="Pfam" id="PF01966">
    <property type="entry name" value="HD"/>
    <property type="match status" value="1"/>
</dbReference>
<dbReference type="PROSITE" id="PS51831">
    <property type="entry name" value="HD"/>
    <property type="match status" value="1"/>
</dbReference>